<dbReference type="Pfam" id="PF00153">
    <property type="entry name" value="Mito_carr"/>
    <property type="match status" value="3"/>
</dbReference>
<dbReference type="SUPFAM" id="SSF103506">
    <property type="entry name" value="Mitochondrial carrier"/>
    <property type="match status" value="1"/>
</dbReference>
<evidence type="ECO:0000256" key="12">
    <source>
        <dbReference type="SAM" id="Phobius"/>
    </source>
</evidence>
<keyword evidence="6" id="KW-0999">Mitochondrion inner membrane</keyword>
<evidence type="ECO:0000256" key="7">
    <source>
        <dbReference type="ARBA" id="ARBA00022989"/>
    </source>
</evidence>
<dbReference type="InterPro" id="IPR023395">
    <property type="entry name" value="MCP_dom_sf"/>
</dbReference>
<evidence type="ECO:0000256" key="2">
    <source>
        <dbReference type="ARBA" id="ARBA00006375"/>
    </source>
</evidence>
<dbReference type="GO" id="GO:0005743">
    <property type="term" value="C:mitochondrial inner membrane"/>
    <property type="evidence" value="ECO:0007669"/>
    <property type="project" value="UniProtKB-SubCell"/>
</dbReference>
<evidence type="ECO:0000256" key="10">
    <source>
        <dbReference type="PROSITE-ProRule" id="PRU00282"/>
    </source>
</evidence>
<accession>A0A195DG37</accession>
<evidence type="ECO:0000256" key="3">
    <source>
        <dbReference type="ARBA" id="ARBA00022448"/>
    </source>
</evidence>
<evidence type="ECO:0000313" key="13">
    <source>
        <dbReference type="EMBL" id="KYN11855.1"/>
    </source>
</evidence>
<evidence type="ECO:0000313" key="14">
    <source>
        <dbReference type="Proteomes" id="UP000078492"/>
    </source>
</evidence>
<keyword evidence="8" id="KW-0496">Mitochondrion</keyword>
<protein>
    <submittedName>
        <fullName evidence="13">S-adenosylmethionine mitochondrial carrier protein</fullName>
    </submittedName>
</protein>
<feature type="repeat" description="Solcar" evidence="10">
    <location>
        <begin position="68"/>
        <end position="141"/>
    </location>
</feature>
<keyword evidence="4 10" id="KW-0812">Transmembrane</keyword>
<evidence type="ECO:0000256" key="6">
    <source>
        <dbReference type="ARBA" id="ARBA00022792"/>
    </source>
</evidence>
<comment type="similarity">
    <text evidence="2 11">Belongs to the mitochondrial carrier (TC 2.A.29) family.</text>
</comment>
<evidence type="ECO:0000256" key="4">
    <source>
        <dbReference type="ARBA" id="ARBA00022692"/>
    </source>
</evidence>
<dbReference type="PROSITE" id="PS50920">
    <property type="entry name" value="SOLCAR"/>
    <property type="match status" value="3"/>
</dbReference>
<proteinExistence type="inferred from homology"/>
<keyword evidence="5" id="KW-0677">Repeat</keyword>
<dbReference type="EMBL" id="KQ980886">
    <property type="protein sequence ID" value="KYN11855.1"/>
    <property type="molecule type" value="Genomic_DNA"/>
</dbReference>
<feature type="transmembrane region" description="Helical" evidence="12">
    <location>
        <begin position="111"/>
        <end position="135"/>
    </location>
</feature>
<feature type="repeat" description="Solcar" evidence="10">
    <location>
        <begin position="150"/>
        <end position="223"/>
    </location>
</feature>
<evidence type="ECO:0000256" key="5">
    <source>
        <dbReference type="ARBA" id="ARBA00022737"/>
    </source>
</evidence>
<dbReference type="AlphaFoldDB" id="A0A195DG37"/>
<sequence length="329" mass="37117">RKKMREIGGGNQNYVYPDYRVLIIRLWILTQHKCRLSDEKIRSYNIVNSLKDKMTTSEGMEKGTNVRNVFVTSLIAGGAAGTFVDIALFPLDTLKTRLQSAQGFLKTGGFTGLYKGIGPVIVGSAPTAALFFLTYEEIKTILKPRISTDYYTPLHMGAAAISEMVACLLRVPVEVVKQRRQAQVHDKKSFDLKFLYRGYWSTVLRDMPFSIVQFPLWEYFKKSYRFYIEREIYPVESAICGAIAGGISAAVTTPLDVAKTRIMLSNRMLLSSELKILNILHGVYVENGFHGLFAGFGPRVMWITLGGFIFFGVYEEAKVLTHTIFPMLK</sequence>
<evidence type="ECO:0000256" key="9">
    <source>
        <dbReference type="ARBA" id="ARBA00023136"/>
    </source>
</evidence>
<evidence type="ECO:0000256" key="8">
    <source>
        <dbReference type="ARBA" id="ARBA00023128"/>
    </source>
</evidence>
<dbReference type="Proteomes" id="UP000078492">
    <property type="component" value="Unassembled WGS sequence"/>
</dbReference>
<gene>
    <name evidence="13" type="ORF">ALC57_15996</name>
</gene>
<comment type="subcellular location">
    <subcellularLocation>
        <location evidence="1">Mitochondrion inner membrane</location>
        <topology evidence="1">Multi-pass membrane protein</topology>
    </subcellularLocation>
</comment>
<reference evidence="13 14" key="1">
    <citation type="submission" date="2015-09" db="EMBL/GenBank/DDBJ databases">
        <title>Trachymyrmex cornetzi WGS genome.</title>
        <authorList>
            <person name="Nygaard S."/>
            <person name="Hu H."/>
            <person name="Boomsma J."/>
            <person name="Zhang G."/>
        </authorList>
    </citation>
    <scope>NUCLEOTIDE SEQUENCE [LARGE SCALE GENOMIC DNA]</scope>
    <source>
        <strain evidence="13">Tcor2-1</strain>
        <tissue evidence="13">Whole body</tissue>
    </source>
</reference>
<name>A0A195DG37_9HYME</name>
<dbReference type="InterPro" id="IPR018108">
    <property type="entry name" value="MCP_transmembrane"/>
</dbReference>
<feature type="non-terminal residue" evidence="13">
    <location>
        <position position="1"/>
    </location>
</feature>
<feature type="transmembrane region" description="Helical" evidence="12">
    <location>
        <begin position="69"/>
        <end position="91"/>
    </location>
</feature>
<keyword evidence="3 11" id="KW-0813">Transport</keyword>
<evidence type="ECO:0000256" key="1">
    <source>
        <dbReference type="ARBA" id="ARBA00004448"/>
    </source>
</evidence>
<feature type="repeat" description="Solcar" evidence="10">
    <location>
        <begin position="232"/>
        <end position="320"/>
    </location>
</feature>
<organism evidence="13 14">
    <name type="scientific">Trachymyrmex cornetzi</name>
    <dbReference type="NCBI Taxonomy" id="471704"/>
    <lineage>
        <taxon>Eukaryota</taxon>
        <taxon>Metazoa</taxon>
        <taxon>Ecdysozoa</taxon>
        <taxon>Arthropoda</taxon>
        <taxon>Hexapoda</taxon>
        <taxon>Insecta</taxon>
        <taxon>Pterygota</taxon>
        <taxon>Neoptera</taxon>
        <taxon>Endopterygota</taxon>
        <taxon>Hymenoptera</taxon>
        <taxon>Apocrita</taxon>
        <taxon>Aculeata</taxon>
        <taxon>Formicoidea</taxon>
        <taxon>Formicidae</taxon>
        <taxon>Myrmicinae</taxon>
        <taxon>Trachymyrmex</taxon>
    </lineage>
</organism>
<keyword evidence="7 12" id="KW-1133">Transmembrane helix</keyword>
<dbReference type="FunFam" id="1.50.40.10:FF:000018">
    <property type="entry name" value="S-adenosylmethionine mitochondrial carrier protein-like"/>
    <property type="match status" value="1"/>
</dbReference>
<dbReference type="Gene3D" id="1.50.40.10">
    <property type="entry name" value="Mitochondrial carrier domain"/>
    <property type="match status" value="2"/>
</dbReference>
<dbReference type="PANTHER" id="PTHR45667">
    <property type="entry name" value="S-ADENOSYLMETHIONINE MITOCHONDRIAL CARRIER PROTEIN"/>
    <property type="match status" value="1"/>
</dbReference>
<evidence type="ECO:0000256" key="11">
    <source>
        <dbReference type="RuleBase" id="RU000488"/>
    </source>
</evidence>
<keyword evidence="14" id="KW-1185">Reference proteome</keyword>
<keyword evidence="9 10" id="KW-0472">Membrane</keyword>